<dbReference type="WBParaSite" id="nRc.2.0.1.t34590-RA">
    <property type="protein sequence ID" value="nRc.2.0.1.t34590-RA"/>
    <property type="gene ID" value="nRc.2.0.1.g34590"/>
</dbReference>
<evidence type="ECO:0000313" key="2">
    <source>
        <dbReference type="Proteomes" id="UP000887565"/>
    </source>
</evidence>
<accession>A0A915K8T5</accession>
<evidence type="ECO:0000313" key="3">
    <source>
        <dbReference type="WBParaSite" id="nRc.2.0.1.t34590-RA"/>
    </source>
</evidence>
<keyword evidence="2" id="KW-1185">Reference proteome</keyword>
<evidence type="ECO:0000256" key="1">
    <source>
        <dbReference type="SAM" id="MobiDB-lite"/>
    </source>
</evidence>
<protein>
    <submittedName>
        <fullName evidence="3">Uncharacterized protein</fullName>
    </submittedName>
</protein>
<organism evidence="2 3">
    <name type="scientific">Romanomermis culicivorax</name>
    <name type="common">Nematode worm</name>
    <dbReference type="NCBI Taxonomy" id="13658"/>
    <lineage>
        <taxon>Eukaryota</taxon>
        <taxon>Metazoa</taxon>
        <taxon>Ecdysozoa</taxon>
        <taxon>Nematoda</taxon>
        <taxon>Enoplea</taxon>
        <taxon>Dorylaimia</taxon>
        <taxon>Mermithida</taxon>
        <taxon>Mermithoidea</taxon>
        <taxon>Mermithidae</taxon>
        <taxon>Romanomermis</taxon>
    </lineage>
</organism>
<name>A0A915K8T5_ROMCU</name>
<dbReference type="Proteomes" id="UP000887565">
    <property type="component" value="Unplaced"/>
</dbReference>
<sequence length="67" mass="7690">MRTSSDGPSQPSSLHQLNTPKKQRNTVNRRSDSVRTYVDWYRTDGCIPNPFNTSFVFAATRNLNKQT</sequence>
<reference evidence="3" key="1">
    <citation type="submission" date="2022-11" db="UniProtKB">
        <authorList>
            <consortium name="WormBaseParasite"/>
        </authorList>
    </citation>
    <scope>IDENTIFICATION</scope>
</reference>
<dbReference type="AlphaFoldDB" id="A0A915K8T5"/>
<feature type="region of interest" description="Disordered" evidence="1">
    <location>
        <begin position="1"/>
        <end position="33"/>
    </location>
</feature>
<feature type="compositionally biased region" description="Polar residues" evidence="1">
    <location>
        <begin position="1"/>
        <end position="28"/>
    </location>
</feature>
<proteinExistence type="predicted"/>